<protein>
    <recommendedName>
        <fullName evidence="2">Ice-binding protein C-terminal domain-containing protein</fullName>
    </recommendedName>
</protein>
<reference evidence="3" key="1">
    <citation type="journal article" date="2014" name="Int. J. Syst. Evol. Microbiol.">
        <title>Complete genome sequence of Corynebacterium casei LMG S-19264T (=DSM 44701T), isolated from a smear-ripened cheese.</title>
        <authorList>
            <consortium name="US DOE Joint Genome Institute (JGI-PGF)"/>
            <person name="Walter F."/>
            <person name="Albersmeier A."/>
            <person name="Kalinowski J."/>
            <person name="Ruckert C."/>
        </authorList>
    </citation>
    <scope>NUCLEOTIDE SEQUENCE</scope>
    <source>
        <strain evidence="3">CGMCC 1.7086</strain>
    </source>
</reference>
<evidence type="ECO:0000313" key="4">
    <source>
        <dbReference type="Proteomes" id="UP000606935"/>
    </source>
</evidence>
<keyword evidence="4" id="KW-1185">Reference proteome</keyword>
<feature type="chain" id="PRO_5037634153" description="Ice-binding protein C-terminal domain-containing protein" evidence="1">
    <location>
        <begin position="24"/>
        <end position="200"/>
    </location>
</feature>
<evidence type="ECO:0000259" key="2">
    <source>
        <dbReference type="Pfam" id="PF07589"/>
    </source>
</evidence>
<dbReference type="Proteomes" id="UP000606935">
    <property type="component" value="Unassembled WGS sequence"/>
</dbReference>
<dbReference type="RefSeq" id="WP_188695091.1">
    <property type="nucleotide sequence ID" value="NZ_BMLS01000003.1"/>
</dbReference>
<keyword evidence="1" id="KW-0732">Signal</keyword>
<proteinExistence type="predicted"/>
<dbReference type="AlphaFoldDB" id="A0A917YYA4"/>
<organism evidence="3 4">
    <name type="scientific">Bowmanella pacifica</name>
    <dbReference type="NCBI Taxonomy" id="502051"/>
    <lineage>
        <taxon>Bacteria</taxon>
        <taxon>Pseudomonadati</taxon>
        <taxon>Pseudomonadota</taxon>
        <taxon>Gammaproteobacteria</taxon>
        <taxon>Alteromonadales</taxon>
        <taxon>Alteromonadaceae</taxon>
        <taxon>Bowmanella</taxon>
    </lineage>
</organism>
<dbReference type="Pfam" id="PF07589">
    <property type="entry name" value="PEP-CTERM"/>
    <property type="match status" value="1"/>
</dbReference>
<dbReference type="EMBL" id="BMLS01000003">
    <property type="protein sequence ID" value="GGO70327.1"/>
    <property type="molecule type" value="Genomic_DNA"/>
</dbReference>
<feature type="signal peptide" evidence="1">
    <location>
        <begin position="1"/>
        <end position="23"/>
    </location>
</feature>
<reference evidence="3" key="2">
    <citation type="submission" date="2020-09" db="EMBL/GenBank/DDBJ databases">
        <authorList>
            <person name="Sun Q."/>
            <person name="Zhou Y."/>
        </authorList>
    </citation>
    <scope>NUCLEOTIDE SEQUENCE</scope>
    <source>
        <strain evidence="3">CGMCC 1.7086</strain>
    </source>
</reference>
<accession>A0A917YYA4</accession>
<feature type="domain" description="Ice-binding protein C-terminal" evidence="2">
    <location>
        <begin position="174"/>
        <end position="197"/>
    </location>
</feature>
<gene>
    <name evidence="3" type="ORF">GCM10010982_23560</name>
</gene>
<evidence type="ECO:0000256" key="1">
    <source>
        <dbReference type="SAM" id="SignalP"/>
    </source>
</evidence>
<name>A0A917YYA4_9ALTE</name>
<evidence type="ECO:0000313" key="3">
    <source>
        <dbReference type="EMBL" id="GGO70327.1"/>
    </source>
</evidence>
<comment type="caution">
    <text evidence="3">The sequence shown here is derived from an EMBL/GenBank/DDBJ whole genome shotgun (WGS) entry which is preliminary data.</text>
</comment>
<dbReference type="InterPro" id="IPR013424">
    <property type="entry name" value="Ice-binding_C"/>
</dbReference>
<dbReference type="NCBIfam" id="TIGR02595">
    <property type="entry name" value="PEP_CTERM"/>
    <property type="match status" value="1"/>
</dbReference>
<sequence length="200" mass="20938">MLSKKLLNLIAAVAFLSPLSLHAALIVGANDELLGATGVTVGSYIYDVSFIDGSCQSVYSGCNEISDFTFQDLAGANLASLALLDQVFLGIYDTNPSLINGCTASDLCFVVTAYGFNNTSTHSASARNASGSGDLLVHQNWSTGHDQSNPSKGSAARVTWAKWSLVGLADIPSQIPEPSVGILMLLGLASLGMSRRRAKH</sequence>